<comment type="caution">
    <text evidence="6">The sequence shown here is derived from an EMBL/GenBank/DDBJ whole genome shotgun (WGS) entry which is preliminary data.</text>
</comment>
<dbReference type="InterPro" id="IPR009057">
    <property type="entry name" value="Homeodomain-like_sf"/>
</dbReference>
<dbReference type="Pfam" id="PF00440">
    <property type="entry name" value="TetR_N"/>
    <property type="match status" value="1"/>
</dbReference>
<dbReference type="SUPFAM" id="SSF48498">
    <property type="entry name" value="Tetracyclin repressor-like, C-terminal domain"/>
    <property type="match status" value="1"/>
</dbReference>
<dbReference type="PANTHER" id="PTHR30055:SF151">
    <property type="entry name" value="TRANSCRIPTIONAL REGULATORY PROTEIN"/>
    <property type="match status" value="1"/>
</dbReference>
<keyword evidence="1" id="KW-0805">Transcription regulation</keyword>
<protein>
    <submittedName>
        <fullName evidence="6">TetR/AcrR family transcriptional regulator</fullName>
    </submittedName>
</protein>
<dbReference type="InterPro" id="IPR004111">
    <property type="entry name" value="Repressor_TetR_C"/>
</dbReference>
<keyword evidence="2 4" id="KW-0238">DNA-binding</keyword>
<dbReference type="InterPro" id="IPR050109">
    <property type="entry name" value="HTH-type_TetR-like_transc_reg"/>
</dbReference>
<evidence type="ECO:0000256" key="1">
    <source>
        <dbReference type="ARBA" id="ARBA00023015"/>
    </source>
</evidence>
<dbReference type="PANTHER" id="PTHR30055">
    <property type="entry name" value="HTH-TYPE TRANSCRIPTIONAL REGULATOR RUTR"/>
    <property type="match status" value="1"/>
</dbReference>
<keyword evidence="7" id="KW-1185">Reference proteome</keyword>
<reference evidence="7" key="1">
    <citation type="journal article" date="2019" name="Int. J. Syst. Evol. Microbiol.">
        <title>The Global Catalogue of Microorganisms (GCM) 10K type strain sequencing project: providing services to taxonomists for standard genome sequencing and annotation.</title>
        <authorList>
            <consortium name="The Broad Institute Genomics Platform"/>
            <consortium name="The Broad Institute Genome Sequencing Center for Infectious Disease"/>
            <person name="Wu L."/>
            <person name="Ma J."/>
        </authorList>
    </citation>
    <scope>NUCLEOTIDE SEQUENCE [LARGE SCALE GENOMIC DNA]</scope>
    <source>
        <strain evidence="7">DT72</strain>
    </source>
</reference>
<dbReference type="EMBL" id="JBHUFB010000021">
    <property type="protein sequence ID" value="MFD1815531.1"/>
    <property type="molecule type" value="Genomic_DNA"/>
</dbReference>
<dbReference type="Gene3D" id="1.10.10.60">
    <property type="entry name" value="Homeodomain-like"/>
    <property type="match status" value="1"/>
</dbReference>
<organism evidence="6 7">
    <name type="scientific">Rhodococcus gannanensis</name>
    <dbReference type="NCBI Taxonomy" id="1960308"/>
    <lineage>
        <taxon>Bacteria</taxon>
        <taxon>Bacillati</taxon>
        <taxon>Actinomycetota</taxon>
        <taxon>Actinomycetes</taxon>
        <taxon>Mycobacteriales</taxon>
        <taxon>Nocardiaceae</taxon>
        <taxon>Rhodococcus</taxon>
    </lineage>
</organism>
<evidence type="ECO:0000313" key="6">
    <source>
        <dbReference type="EMBL" id="MFD1815531.1"/>
    </source>
</evidence>
<dbReference type="SUPFAM" id="SSF46689">
    <property type="entry name" value="Homeodomain-like"/>
    <property type="match status" value="1"/>
</dbReference>
<sequence length="255" mass="27723">MEDSEVVSDPDLPRSVRLAWGMEKAGARGPKRGLSLERIVDSAVEVAEEEGVGALSMARVAKRLGFTTMSLYRYVASKDELIDLISDRVIGPPPVVPAGSSWRTGLRHWARAEYDQLMRHRWWLQLAVGSSPPTGPNNIAWLDVGLGTLADTPLSPALRFQVVLNTSLFVIGRARFAADFFAASVDPAAERGVARYDYGFVIGRLVAGGDFPHLAATLSDGAFDADEGVEWSDADFLFALDLFLDGVEKLVDRSS</sequence>
<evidence type="ECO:0000313" key="7">
    <source>
        <dbReference type="Proteomes" id="UP001597286"/>
    </source>
</evidence>
<evidence type="ECO:0000256" key="3">
    <source>
        <dbReference type="ARBA" id="ARBA00023163"/>
    </source>
</evidence>
<evidence type="ECO:0000256" key="2">
    <source>
        <dbReference type="ARBA" id="ARBA00023125"/>
    </source>
</evidence>
<evidence type="ECO:0000256" key="4">
    <source>
        <dbReference type="PROSITE-ProRule" id="PRU00335"/>
    </source>
</evidence>
<dbReference type="PRINTS" id="PR00455">
    <property type="entry name" value="HTHTETR"/>
</dbReference>
<dbReference type="Gene3D" id="1.10.357.10">
    <property type="entry name" value="Tetracycline Repressor, domain 2"/>
    <property type="match status" value="1"/>
</dbReference>
<accession>A0ABW4PBZ6</accession>
<dbReference type="RefSeq" id="WP_378487988.1">
    <property type="nucleotide sequence ID" value="NZ_JBHUFB010000021.1"/>
</dbReference>
<evidence type="ECO:0000259" key="5">
    <source>
        <dbReference type="PROSITE" id="PS50977"/>
    </source>
</evidence>
<name>A0ABW4PBZ6_9NOCA</name>
<keyword evidence="3" id="KW-0804">Transcription</keyword>
<feature type="DNA-binding region" description="H-T-H motif" evidence="4">
    <location>
        <begin position="56"/>
        <end position="75"/>
    </location>
</feature>
<dbReference type="Pfam" id="PF02909">
    <property type="entry name" value="TetR_C_1"/>
    <property type="match status" value="1"/>
</dbReference>
<dbReference type="PROSITE" id="PS50977">
    <property type="entry name" value="HTH_TETR_2"/>
    <property type="match status" value="1"/>
</dbReference>
<feature type="domain" description="HTH tetR-type" evidence="5">
    <location>
        <begin position="33"/>
        <end position="93"/>
    </location>
</feature>
<dbReference type="InterPro" id="IPR036271">
    <property type="entry name" value="Tet_transcr_reg_TetR-rel_C_sf"/>
</dbReference>
<dbReference type="InterPro" id="IPR001647">
    <property type="entry name" value="HTH_TetR"/>
</dbReference>
<gene>
    <name evidence="6" type="ORF">ACFSJG_25225</name>
</gene>
<dbReference type="Proteomes" id="UP001597286">
    <property type="component" value="Unassembled WGS sequence"/>
</dbReference>
<proteinExistence type="predicted"/>